<sequence>MENVLYPALFSSDLAGGYSVTFPDLIGCVTEGDDLNHAVSMAEDALGIYLYTLKEEGETFPVASNPTDIHCEDGEFISLIRWDELEYLKKTDNRAVKKTLTIPSWLNHKAEEQGINFSRALQRALKRELGVENI</sequence>
<keyword evidence="3" id="KW-1185">Reference proteome</keyword>
<dbReference type="Gene3D" id="3.30.160.250">
    <property type="match status" value="1"/>
</dbReference>
<dbReference type="EMBL" id="UHIO01000001">
    <property type="protein sequence ID" value="SUP41034.1"/>
    <property type="molecule type" value="Genomic_DNA"/>
</dbReference>
<dbReference type="Pfam" id="PF15919">
    <property type="entry name" value="HicB_lk_antitox"/>
    <property type="match status" value="1"/>
</dbReference>
<evidence type="ECO:0000259" key="1">
    <source>
        <dbReference type="Pfam" id="PF15919"/>
    </source>
</evidence>
<evidence type="ECO:0000313" key="2">
    <source>
        <dbReference type="EMBL" id="SUP41034.1"/>
    </source>
</evidence>
<organism evidence="2 3">
    <name type="scientific">Veillonella criceti</name>
    <dbReference type="NCBI Taxonomy" id="103891"/>
    <lineage>
        <taxon>Bacteria</taxon>
        <taxon>Bacillati</taxon>
        <taxon>Bacillota</taxon>
        <taxon>Negativicutes</taxon>
        <taxon>Veillonellales</taxon>
        <taxon>Veillonellaceae</taxon>
        <taxon>Veillonella</taxon>
    </lineage>
</organism>
<name>A0A380NJI5_9FIRM</name>
<dbReference type="InterPro" id="IPR031807">
    <property type="entry name" value="HicB-like"/>
</dbReference>
<dbReference type="AlphaFoldDB" id="A0A380NJI5"/>
<dbReference type="InterPro" id="IPR035069">
    <property type="entry name" value="TTHA1013/TTHA0281-like"/>
</dbReference>
<gene>
    <name evidence="2" type="ORF">NCTC12020_00464</name>
</gene>
<feature type="domain" description="HicB-like antitoxin of toxin-antitoxin system" evidence="1">
    <location>
        <begin position="6"/>
        <end position="111"/>
    </location>
</feature>
<dbReference type="OrthoDB" id="5419659at2"/>
<proteinExistence type="predicted"/>
<dbReference type="SUPFAM" id="SSF143100">
    <property type="entry name" value="TTHA1013/TTHA0281-like"/>
    <property type="match status" value="1"/>
</dbReference>
<reference evidence="2 3" key="1">
    <citation type="submission" date="2018-06" db="EMBL/GenBank/DDBJ databases">
        <authorList>
            <consortium name="Pathogen Informatics"/>
            <person name="Doyle S."/>
        </authorList>
    </citation>
    <scope>NUCLEOTIDE SEQUENCE [LARGE SCALE GENOMIC DNA]</scope>
    <source>
        <strain evidence="2 3">NCTC12020</strain>
    </source>
</reference>
<evidence type="ECO:0000313" key="3">
    <source>
        <dbReference type="Proteomes" id="UP000255367"/>
    </source>
</evidence>
<dbReference type="RefSeq" id="WP_115309709.1">
    <property type="nucleotide sequence ID" value="NZ_UHIO01000001.1"/>
</dbReference>
<protein>
    <recommendedName>
        <fullName evidence="1">HicB-like antitoxin of toxin-antitoxin system domain-containing protein</fullName>
    </recommendedName>
</protein>
<accession>A0A380NJI5</accession>
<dbReference type="Proteomes" id="UP000255367">
    <property type="component" value="Unassembled WGS sequence"/>
</dbReference>